<evidence type="ECO:0000313" key="3">
    <source>
        <dbReference type="EMBL" id="KNF00615.1"/>
    </source>
</evidence>
<dbReference type="AlphaFoldDB" id="A0A0L0VNM6"/>
<accession>A0A0L0VNM6</accession>
<sequence length="335" mass="36654">MAISTMSKTNHDMSSSYEGYKPEGNQAKGAQAENKILQAALLIAIISAAVCILFFTGLSAWSCFQKRKRHTFGLDLTEENSCSDDGTSSNKKLSRRPSISEDKACLPVQILTSGTSDDSDESANTSPTTLYEEFDFGFPLETTDPEKKDVGEPVQQEEEAKDYGSPTISSSCPEHISFIPKPLLAGNLLLQLTPLEKSHSKPYGYHDRVMLRTLPEPLIRSSSSSAAKMSPAEASIDLQQLIEQVNLHIYEDFEEAGEDSSNLSDSITIYSNPDSPVTPTDGCFPSPALDGLDRKAAAAAFLPLPFPRYNFRQFTRLRQPSGSSPNDLKSPENQI</sequence>
<evidence type="ECO:0000256" key="2">
    <source>
        <dbReference type="SAM" id="Phobius"/>
    </source>
</evidence>
<protein>
    <submittedName>
        <fullName evidence="3">Uncharacterized protein</fullName>
    </submittedName>
</protein>
<keyword evidence="2" id="KW-1133">Transmembrane helix</keyword>
<keyword evidence="4" id="KW-1185">Reference proteome</keyword>
<feature type="region of interest" description="Disordered" evidence="1">
    <location>
        <begin position="139"/>
        <end position="169"/>
    </location>
</feature>
<keyword evidence="2" id="KW-0812">Transmembrane</keyword>
<feature type="region of interest" description="Disordered" evidence="1">
    <location>
        <begin position="77"/>
        <end position="99"/>
    </location>
</feature>
<feature type="compositionally biased region" description="Polar residues" evidence="1">
    <location>
        <begin position="1"/>
        <end position="17"/>
    </location>
</feature>
<dbReference type="Proteomes" id="UP000054564">
    <property type="component" value="Unassembled WGS sequence"/>
</dbReference>
<gene>
    <name evidence="3" type="ORF">PSTG_06030</name>
</gene>
<evidence type="ECO:0000313" key="4">
    <source>
        <dbReference type="Proteomes" id="UP000054564"/>
    </source>
</evidence>
<organism evidence="3 4">
    <name type="scientific">Puccinia striiformis f. sp. tritici PST-78</name>
    <dbReference type="NCBI Taxonomy" id="1165861"/>
    <lineage>
        <taxon>Eukaryota</taxon>
        <taxon>Fungi</taxon>
        <taxon>Dikarya</taxon>
        <taxon>Basidiomycota</taxon>
        <taxon>Pucciniomycotina</taxon>
        <taxon>Pucciniomycetes</taxon>
        <taxon>Pucciniales</taxon>
        <taxon>Pucciniaceae</taxon>
        <taxon>Puccinia</taxon>
    </lineage>
</organism>
<keyword evidence="2" id="KW-0472">Membrane</keyword>
<feature type="transmembrane region" description="Helical" evidence="2">
    <location>
        <begin position="36"/>
        <end position="61"/>
    </location>
</feature>
<feature type="region of interest" description="Disordered" evidence="1">
    <location>
        <begin position="316"/>
        <end position="335"/>
    </location>
</feature>
<evidence type="ECO:0000256" key="1">
    <source>
        <dbReference type="SAM" id="MobiDB-lite"/>
    </source>
</evidence>
<dbReference type="EMBL" id="AJIL01000035">
    <property type="protein sequence ID" value="KNF00615.1"/>
    <property type="molecule type" value="Genomic_DNA"/>
</dbReference>
<reference evidence="4" key="1">
    <citation type="submission" date="2014-03" db="EMBL/GenBank/DDBJ databases">
        <title>The Genome Sequence of Puccinia striiformis f. sp. tritici PST-78.</title>
        <authorList>
            <consortium name="The Broad Institute Genome Sequencing Platform"/>
            <person name="Cuomo C."/>
            <person name="Hulbert S."/>
            <person name="Chen X."/>
            <person name="Walker B."/>
            <person name="Young S.K."/>
            <person name="Zeng Q."/>
            <person name="Gargeya S."/>
            <person name="Fitzgerald M."/>
            <person name="Haas B."/>
            <person name="Abouelleil A."/>
            <person name="Alvarado L."/>
            <person name="Arachchi H.M."/>
            <person name="Berlin A.M."/>
            <person name="Chapman S.B."/>
            <person name="Goldberg J."/>
            <person name="Griggs A."/>
            <person name="Gujja S."/>
            <person name="Hansen M."/>
            <person name="Howarth C."/>
            <person name="Imamovic A."/>
            <person name="Larimer J."/>
            <person name="McCowan C."/>
            <person name="Montmayeur A."/>
            <person name="Murphy C."/>
            <person name="Neiman D."/>
            <person name="Pearson M."/>
            <person name="Priest M."/>
            <person name="Roberts A."/>
            <person name="Saif S."/>
            <person name="Shea T."/>
            <person name="Sisk P."/>
            <person name="Sykes S."/>
            <person name="Wortman J."/>
            <person name="Nusbaum C."/>
            <person name="Birren B."/>
        </authorList>
    </citation>
    <scope>NUCLEOTIDE SEQUENCE [LARGE SCALE GENOMIC DNA]</scope>
    <source>
        <strain evidence="4">race PST-78</strain>
    </source>
</reference>
<proteinExistence type="predicted"/>
<feature type="region of interest" description="Disordered" evidence="1">
    <location>
        <begin position="1"/>
        <end position="22"/>
    </location>
</feature>
<name>A0A0L0VNM6_9BASI</name>
<comment type="caution">
    <text evidence="3">The sequence shown here is derived from an EMBL/GenBank/DDBJ whole genome shotgun (WGS) entry which is preliminary data.</text>
</comment>